<organism evidence="2 3">
    <name type="scientific">Suillus subaureus</name>
    <dbReference type="NCBI Taxonomy" id="48587"/>
    <lineage>
        <taxon>Eukaryota</taxon>
        <taxon>Fungi</taxon>
        <taxon>Dikarya</taxon>
        <taxon>Basidiomycota</taxon>
        <taxon>Agaricomycotina</taxon>
        <taxon>Agaricomycetes</taxon>
        <taxon>Agaricomycetidae</taxon>
        <taxon>Boletales</taxon>
        <taxon>Suillineae</taxon>
        <taxon>Suillaceae</taxon>
        <taxon>Suillus</taxon>
    </lineage>
</organism>
<evidence type="ECO:0000313" key="3">
    <source>
        <dbReference type="Proteomes" id="UP000807769"/>
    </source>
</evidence>
<keyword evidence="1" id="KW-0812">Transmembrane</keyword>
<protein>
    <submittedName>
        <fullName evidence="2">Uncharacterized protein</fullName>
    </submittedName>
</protein>
<dbReference type="EMBL" id="JABBWG010000026">
    <property type="protein sequence ID" value="KAG1812586.1"/>
    <property type="molecule type" value="Genomic_DNA"/>
</dbReference>
<feature type="transmembrane region" description="Helical" evidence="1">
    <location>
        <begin position="64"/>
        <end position="87"/>
    </location>
</feature>
<keyword evidence="1" id="KW-0472">Membrane</keyword>
<accession>A0A9P7JB16</accession>
<name>A0A9P7JB16_9AGAM</name>
<sequence length="92" mass="10356">MVNELDDHYFWYVARRRGAVWSCLEFVHMRLYTNNLALLIMIDLGAYASICAIDLIAIAGSGLIMFTMVSGLAILITFICVVAIAILRDRSR</sequence>
<proteinExistence type="predicted"/>
<dbReference type="GeneID" id="64637274"/>
<keyword evidence="3" id="KW-1185">Reference proteome</keyword>
<keyword evidence="1" id="KW-1133">Transmembrane helix</keyword>
<comment type="caution">
    <text evidence="2">The sequence shown here is derived from an EMBL/GenBank/DDBJ whole genome shotgun (WGS) entry which is preliminary data.</text>
</comment>
<evidence type="ECO:0000256" key="1">
    <source>
        <dbReference type="SAM" id="Phobius"/>
    </source>
</evidence>
<reference evidence="2" key="1">
    <citation type="journal article" date="2020" name="New Phytol.">
        <title>Comparative genomics reveals dynamic genome evolution in host specialist ectomycorrhizal fungi.</title>
        <authorList>
            <person name="Lofgren L.A."/>
            <person name="Nguyen N.H."/>
            <person name="Vilgalys R."/>
            <person name="Ruytinx J."/>
            <person name="Liao H.L."/>
            <person name="Branco S."/>
            <person name="Kuo A."/>
            <person name="LaButti K."/>
            <person name="Lipzen A."/>
            <person name="Andreopoulos W."/>
            <person name="Pangilinan J."/>
            <person name="Riley R."/>
            <person name="Hundley H."/>
            <person name="Na H."/>
            <person name="Barry K."/>
            <person name="Grigoriev I.V."/>
            <person name="Stajich J.E."/>
            <person name="Kennedy P.G."/>
        </authorList>
    </citation>
    <scope>NUCLEOTIDE SEQUENCE</scope>
    <source>
        <strain evidence="2">MN1</strain>
    </source>
</reference>
<dbReference type="RefSeq" id="XP_041190731.1">
    <property type="nucleotide sequence ID" value="XM_041343258.1"/>
</dbReference>
<gene>
    <name evidence="2" type="ORF">BJ212DRAFT_458550</name>
</gene>
<dbReference type="AlphaFoldDB" id="A0A9P7JB16"/>
<dbReference type="Proteomes" id="UP000807769">
    <property type="component" value="Unassembled WGS sequence"/>
</dbReference>
<feature type="transmembrane region" description="Helical" evidence="1">
    <location>
        <begin position="36"/>
        <end position="58"/>
    </location>
</feature>
<evidence type="ECO:0000313" key="2">
    <source>
        <dbReference type="EMBL" id="KAG1812586.1"/>
    </source>
</evidence>